<dbReference type="GO" id="GO:0005634">
    <property type="term" value="C:nucleus"/>
    <property type="evidence" value="ECO:0007669"/>
    <property type="project" value="UniProtKB-SubCell"/>
</dbReference>
<dbReference type="GO" id="GO:0005829">
    <property type="term" value="C:cytosol"/>
    <property type="evidence" value="ECO:0007669"/>
    <property type="project" value="UniProtKB-SubCell"/>
</dbReference>
<name>M8CRE3_AEGTA</name>
<dbReference type="SUPFAM" id="SSF47226">
    <property type="entry name" value="Histidine-containing phosphotransfer domain, HPT domain"/>
    <property type="match status" value="1"/>
</dbReference>
<dbReference type="GO" id="GO:0009927">
    <property type="term" value="F:histidine phosphotransfer kinase activity"/>
    <property type="evidence" value="ECO:0007669"/>
    <property type="project" value="UniProtKB-UniRule"/>
</dbReference>
<dbReference type="EnsemblPlants" id="EMT30142">
    <property type="protein sequence ID" value="EMT30142"/>
    <property type="gene ID" value="F775_26005"/>
</dbReference>
<reference evidence="3" key="1">
    <citation type="submission" date="2015-06" db="UniProtKB">
        <authorList>
            <consortium name="EnsemblPlants"/>
        </authorList>
    </citation>
    <scope>IDENTIFICATION</scope>
</reference>
<sequence length="200" mass="22538">MAAAALKAQLNALLDSMFTTGIVDEAFQHLRSVEQEGFLAEVVNLFLQDADNILNEVAHLLSIPRPLRPPSPSALVISCWLEPARGELRQGGRTGASAQGVQRQVRNEKFVVPQTFLVFYYMLFYIMPMFIFWFSGRVGACVGAKKVNLSCTHFRQFYEAQSKEGCLMALDLVRNEFYDVRNKLQTMIQLEQQIAAMGPQ</sequence>
<keyword evidence="1 2" id="KW-0902">Two-component regulatory system</keyword>
<dbReference type="GO" id="GO:0043424">
    <property type="term" value="F:protein histidine kinase binding"/>
    <property type="evidence" value="ECO:0007669"/>
    <property type="project" value="UniProtKB-UniRule"/>
</dbReference>
<evidence type="ECO:0000313" key="3">
    <source>
        <dbReference type="EnsemblPlants" id="EMT30142"/>
    </source>
</evidence>
<dbReference type="Gene3D" id="1.20.120.160">
    <property type="entry name" value="HPT domain"/>
    <property type="match status" value="2"/>
</dbReference>
<dbReference type="InterPro" id="IPR045871">
    <property type="entry name" value="AHP1-5/YPD1"/>
</dbReference>
<dbReference type="GO" id="GO:0009736">
    <property type="term" value="P:cytokinin-activated signaling pathway"/>
    <property type="evidence" value="ECO:0007669"/>
    <property type="project" value="UniProtKB-KW"/>
</dbReference>
<comment type="function">
    <text evidence="2">Functions as a two-component phosphorelay mediators between cytokinin sensor histidine kinases and response regulators (B-type ARRs). Plays an important role in propagating cytokinin signal transduction.</text>
</comment>
<proteinExistence type="predicted"/>
<comment type="subcellular location">
    <subcellularLocation>
        <location evidence="2">Cytoplasm</location>
        <location evidence="2">Cytosol</location>
    </subcellularLocation>
    <subcellularLocation>
        <location evidence="2">Nucleus</location>
    </subcellularLocation>
</comment>
<evidence type="ECO:0000256" key="1">
    <source>
        <dbReference type="ARBA" id="ARBA00023012"/>
    </source>
</evidence>
<protein>
    <recommendedName>
        <fullName evidence="2">Histidine-containing phosphotransfer protein</fullName>
    </recommendedName>
</protein>
<accession>M8CRE3</accession>
<evidence type="ECO:0000256" key="2">
    <source>
        <dbReference type="RuleBase" id="RU369004"/>
    </source>
</evidence>
<dbReference type="PANTHER" id="PTHR28242">
    <property type="entry name" value="PHOSPHORELAY INTERMEDIATE PROTEIN YPD1"/>
    <property type="match status" value="1"/>
</dbReference>
<dbReference type="InterPro" id="IPR036641">
    <property type="entry name" value="HPT_dom_sf"/>
</dbReference>
<dbReference type="AlphaFoldDB" id="M8CRE3"/>
<dbReference type="PANTHER" id="PTHR28242:SF56">
    <property type="entry name" value="HISTIDINE-CONTAINING PHOSPHOTRANSFER PROTEIN"/>
    <property type="match status" value="1"/>
</dbReference>
<comment type="domain">
    <text evidence="2">Histidine-containing phosphotransfer domain (HPt) contains an active histidine that mediates the phosphotransfer.</text>
</comment>
<organism evidence="3">
    <name type="scientific">Aegilops tauschii</name>
    <name type="common">Tausch's goatgrass</name>
    <name type="synonym">Aegilops squarrosa</name>
    <dbReference type="NCBI Taxonomy" id="37682"/>
    <lineage>
        <taxon>Eukaryota</taxon>
        <taxon>Viridiplantae</taxon>
        <taxon>Streptophyta</taxon>
        <taxon>Embryophyta</taxon>
        <taxon>Tracheophyta</taxon>
        <taxon>Spermatophyta</taxon>
        <taxon>Magnoliopsida</taxon>
        <taxon>Liliopsida</taxon>
        <taxon>Poales</taxon>
        <taxon>Poaceae</taxon>
        <taxon>BOP clade</taxon>
        <taxon>Pooideae</taxon>
        <taxon>Triticodae</taxon>
        <taxon>Triticeae</taxon>
        <taxon>Triticinae</taxon>
        <taxon>Aegilops</taxon>
    </lineage>
</organism>
<dbReference type="GO" id="GO:0000160">
    <property type="term" value="P:phosphorelay signal transduction system"/>
    <property type="evidence" value="ECO:0007669"/>
    <property type="project" value="UniProtKB-UniRule"/>
</dbReference>
<keyword evidence="2" id="KW-0932">Cytokinin signaling pathway</keyword>